<dbReference type="Gene3D" id="1.20.5.170">
    <property type="match status" value="1"/>
</dbReference>
<protein>
    <submittedName>
        <fullName evidence="4">Swi5-domain-containing protein</fullName>
    </submittedName>
</protein>
<comment type="caution">
    <text evidence="4">The sequence shown here is derived from an EMBL/GenBank/DDBJ whole genome shotgun (WGS) entry which is preliminary data.</text>
</comment>
<proteinExistence type="inferred from homology"/>
<dbReference type="GO" id="GO:0034974">
    <property type="term" value="C:Swi5-Swi2 complex"/>
    <property type="evidence" value="ECO:0007669"/>
    <property type="project" value="TreeGrafter"/>
</dbReference>
<accession>A0AA38RR71</accession>
<keyword evidence="3" id="KW-0234">DNA repair</keyword>
<dbReference type="GO" id="GO:0000709">
    <property type="term" value="P:meiotic joint molecule formation"/>
    <property type="evidence" value="ECO:0007669"/>
    <property type="project" value="TreeGrafter"/>
</dbReference>
<evidence type="ECO:0000256" key="2">
    <source>
        <dbReference type="ARBA" id="ARBA00022763"/>
    </source>
</evidence>
<evidence type="ECO:0000256" key="3">
    <source>
        <dbReference type="ARBA" id="ARBA00023204"/>
    </source>
</evidence>
<evidence type="ECO:0000313" key="5">
    <source>
        <dbReference type="Proteomes" id="UP001174691"/>
    </source>
</evidence>
<name>A0AA38RR71_9PEZI</name>
<dbReference type="InterPro" id="IPR010760">
    <property type="entry name" value="DNA-repair_Swi5"/>
</dbReference>
<dbReference type="GO" id="GO:0010772">
    <property type="term" value="P:meiotic DNA recombinase assembly involved in reciprocal meiotic recombination"/>
    <property type="evidence" value="ECO:0007669"/>
    <property type="project" value="TreeGrafter"/>
</dbReference>
<dbReference type="EMBL" id="JANBVN010000099">
    <property type="protein sequence ID" value="KAJ9144414.1"/>
    <property type="molecule type" value="Genomic_DNA"/>
</dbReference>
<reference evidence="4" key="1">
    <citation type="submission" date="2022-07" db="EMBL/GenBank/DDBJ databases">
        <title>Fungi with potential for degradation of polypropylene.</title>
        <authorList>
            <person name="Gostincar C."/>
        </authorList>
    </citation>
    <scope>NUCLEOTIDE SEQUENCE</scope>
    <source>
        <strain evidence="4">EXF-13287</strain>
    </source>
</reference>
<dbReference type="AlphaFoldDB" id="A0AA38RR71"/>
<dbReference type="GO" id="GO:0032798">
    <property type="term" value="C:Swi5-Sfr1 complex"/>
    <property type="evidence" value="ECO:0007669"/>
    <property type="project" value="TreeGrafter"/>
</dbReference>
<organism evidence="4 5">
    <name type="scientific">Coniochaeta hoffmannii</name>
    <dbReference type="NCBI Taxonomy" id="91930"/>
    <lineage>
        <taxon>Eukaryota</taxon>
        <taxon>Fungi</taxon>
        <taxon>Dikarya</taxon>
        <taxon>Ascomycota</taxon>
        <taxon>Pezizomycotina</taxon>
        <taxon>Sordariomycetes</taxon>
        <taxon>Sordariomycetidae</taxon>
        <taxon>Coniochaetales</taxon>
        <taxon>Coniochaetaceae</taxon>
        <taxon>Coniochaeta</taxon>
    </lineage>
</organism>
<gene>
    <name evidence="4" type="ORF">NKR19_g6451</name>
</gene>
<evidence type="ECO:0000313" key="4">
    <source>
        <dbReference type="EMBL" id="KAJ9144414.1"/>
    </source>
</evidence>
<evidence type="ECO:0000256" key="1">
    <source>
        <dbReference type="ARBA" id="ARBA00008060"/>
    </source>
</evidence>
<keyword evidence="2" id="KW-0227">DNA damage</keyword>
<dbReference type="Proteomes" id="UP001174691">
    <property type="component" value="Unassembled WGS sequence"/>
</dbReference>
<keyword evidence="5" id="KW-1185">Reference proteome</keyword>
<dbReference type="PANTHER" id="PTHR28529:SF2">
    <property type="entry name" value="DNA REPAIR PROTEIN SWI5 HOMOLOG"/>
    <property type="match status" value="1"/>
</dbReference>
<sequence length="211" mass="22734">MDGRNNTVSPLDGAIASFRTIVDGQMESIAELEAWLQERSASDKTYQAIASSLYPLLARNKARLLEARRTGVSSTSSGPSSWCTVSWSRTSANTVSVTCLGLDPQDRFDLQVPDGHVDSVENVVGLLANALDNLAATDAHMSRLARLIDDMEASAVRGPPGEIVHNHIRLLGQYNEAKDIAQQLIGLIADNRGVPVGSLYQDDRYGVGPDD</sequence>
<comment type="similarity">
    <text evidence="1">Belongs to the SWI5/SAE3 family.</text>
</comment>
<dbReference type="Pfam" id="PF07061">
    <property type="entry name" value="Swi5"/>
    <property type="match status" value="1"/>
</dbReference>
<dbReference type="PANTHER" id="PTHR28529">
    <property type="entry name" value="DNA REPAIR PROTEIN SWI5 HOMOLOG"/>
    <property type="match status" value="1"/>
</dbReference>